<accession>A0A124E8F9</accession>
<dbReference type="RefSeq" id="WP_003926447.1">
    <property type="nucleotide sequence ID" value="NZ_BCTB01000018.1"/>
</dbReference>
<reference evidence="4" key="2">
    <citation type="submission" date="2016-02" db="EMBL/GenBank/DDBJ databases">
        <title>Draft genome sequence of five rapidly growing Mycobacterium species.</title>
        <authorList>
            <person name="Katahira K."/>
            <person name="Gotou Y."/>
            <person name="Iida K."/>
            <person name="Ogura Y."/>
            <person name="Hayashi T."/>
        </authorList>
    </citation>
    <scope>NUCLEOTIDE SEQUENCE [LARGE SCALE GENOMIC DNA]</scope>
    <source>
        <strain evidence="4">JCM6362</strain>
    </source>
</reference>
<dbReference type="EMBL" id="BCTB01000018">
    <property type="protein sequence ID" value="GAT15550.1"/>
    <property type="molecule type" value="Genomic_DNA"/>
</dbReference>
<evidence type="ECO:0000256" key="1">
    <source>
        <dbReference type="SAM" id="MobiDB-lite"/>
    </source>
</evidence>
<feature type="compositionally biased region" description="Polar residues" evidence="1">
    <location>
        <begin position="154"/>
        <end position="167"/>
    </location>
</feature>
<dbReference type="OrthoDB" id="9765468at2"/>
<dbReference type="Proteomes" id="UP000069654">
    <property type="component" value="Unassembled WGS sequence"/>
</dbReference>
<gene>
    <name evidence="3" type="ORF">RMCT_2520</name>
</gene>
<evidence type="ECO:0000313" key="3">
    <source>
        <dbReference type="EMBL" id="GAT15550.1"/>
    </source>
</evidence>
<dbReference type="STRING" id="1797.RMCT_2520"/>
<comment type="caution">
    <text evidence="3">The sequence shown here is derived from an EMBL/GenBank/DDBJ whole genome shotgun (WGS) entry which is preliminary data.</text>
</comment>
<reference evidence="3 4" key="1">
    <citation type="journal article" date="2016" name="Genome Announc.">
        <title>Draft Genome Sequences of Five Rapidly Growing Mycobacterium Species, M. thermoresistibile, M. fortuitum subsp. acetamidolyticum, M. canariasense, M. brisbanense, and M. novocastrense.</title>
        <authorList>
            <person name="Katahira K."/>
            <person name="Ogura Y."/>
            <person name="Gotoh Y."/>
            <person name="Hayashi T."/>
        </authorList>
    </citation>
    <scope>NUCLEOTIDE SEQUENCE [LARGE SCALE GENOMIC DNA]</scope>
    <source>
        <strain evidence="3 4">JCM6362</strain>
    </source>
</reference>
<proteinExistence type="predicted"/>
<dbReference type="InterPro" id="IPR008279">
    <property type="entry name" value="PEP-util_enz_mobile_dom"/>
</dbReference>
<dbReference type="InterPro" id="IPR036637">
    <property type="entry name" value="Phosphohistidine_dom_sf"/>
</dbReference>
<dbReference type="Gene3D" id="3.50.30.10">
    <property type="entry name" value="Phosphohistidine domain"/>
    <property type="match status" value="1"/>
</dbReference>
<evidence type="ECO:0000259" key="2">
    <source>
        <dbReference type="Pfam" id="PF00391"/>
    </source>
</evidence>
<evidence type="ECO:0000313" key="4">
    <source>
        <dbReference type="Proteomes" id="UP000069654"/>
    </source>
</evidence>
<feature type="domain" description="PEP-utilising enzyme mobile" evidence="2">
    <location>
        <begin position="61"/>
        <end position="108"/>
    </location>
</feature>
<dbReference type="GO" id="GO:0016772">
    <property type="term" value="F:transferase activity, transferring phosphorus-containing groups"/>
    <property type="evidence" value="ECO:0007669"/>
    <property type="project" value="InterPro"/>
</dbReference>
<sequence>MTAQVSSQNTRYEGISSYNFGVAHGRIRSFNDPQDVIDVFGDDLEDTIALVESGGTTFLSPILGRLGGIVCTSGTTRSHLAIVSREYEVPCLLAVDLGDWQPADGDAVRLESAPDGAGWLIPTTDAAVGSSAAGGASAGNTAVTVPQAGAADGSTPQRQYTQETSGSPTTDWWNYIKADGDEIGRKPFPASVTTDTVAQLLQEPMSDEQLEALILHMGRSFKPEMTRRSGFTSEIFPMLPYMSMSVIEDFHSYPERVRAIDAAMPAEEIGARLRSKPGLASPLWIWMVGYHYLCGRELLIHMGKLAPNEDVDDVRTVVDFWRRLALSHRGDGTLDYKDAGFTNLYLPDPEVAALRETLQPLDTSTGKELRQLNAALSGYCFMYFTDSRVGICDNGPYPAGENEATLVRDFLSLDSGPFSYPWAEERDPGVSGVTLTLQYTPGAFSYFEINDWGTTFTEPENFFSAVKSASVIARYRDGSSEVLNPDEWPELAKRVGAEHLKLYQTFSDMDRDSRILAATRMYTWGLRPFAKLAGVDGSIDWWFSDRTMALFPDPLGDDDQAAAIFGGALVAHDRPSSFTGLS</sequence>
<protein>
    <recommendedName>
        <fullName evidence="2">PEP-utilising enzyme mobile domain-containing protein</fullName>
    </recommendedName>
</protein>
<feature type="region of interest" description="Disordered" evidence="1">
    <location>
        <begin position="146"/>
        <end position="167"/>
    </location>
</feature>
<dbReference type="SUPFAM" id="SSF52009">
    <property type="entry name" value="Phosphohistidine domain"/>
    <property type="match status" value="1"/>
</dbReference>
<name>A0A124E8F9_MYCTH</name>
<organism evidence="3 4">
    <name type="scientific">Mycolicibacterium thermoresistibile</name>
    <name type="common">Mycobacterium thermoresistibile</name>
    <dbReference type="NCBI Taxonomy" id="1797"/>
    <lineage>
        <taxon>Bacteria</taxon>
        <taxon>Bacillati</taxon>
        <taxon>Actinomycetota</taxon>
        <taxon>Actinomycetes</taxon>
        <taxon>Mycobacteriales</taxon>
        <taxon>Mycobacteriaceae</taxon>
        <taxon>Mycolicibacterium</taxon>
    </lineage>
</organism>
<dbReference type="Pfam" id="PF00391">
    <property type="entry name" value="PEP-utilizers"/>
    <property type="match status" value="1"/>
</dbReference>
<dbReference type="OMA" id="EINDWGT"/>
<dbReference type="AlphaFoldDB" id="A0A124E8F9"/>